<keyword evidence="2" id="KW-1185">Reference proteome</keyword>
<dbReference type="AlphaFoldDB" id="A0A4R2GSP7"/>
<reference evidence="1 2" key="1">
    <citation type="submission" date="2019-03" db="EMBL/GenBank/DDBJ databases">
        <title>Genomic Encyclopedia of Type Strains, Phase IV (KMG-IV): sequencing the most valuable type-strain genomes for metagenomic binning, comparative biology and taxonomic classification.</title>
        <authorList>
            <person name="Goeker M."/>
        </authorList>
    </citation>
    <scope>NUCLEOTIDE SEQUENCE [LARGE SCALE GENOMIC DNA]</scope>
    <source>
        <strain evidence="1 2">DSM 22958</strain>
    </source>
</reference>
<protein>
    <submittedName>
        <fullName evidence="1">Uncharacterized protein</fullName>
    </submittedName>
</protein>
<gene>
    <name evidence="1" type="ORF">EV666_10662</name>
</gene>
<accession>A0A4R2GSP7</accession>
<evidence type="ECO:0000313" key="1">
    <source>
        <dbReference type="EMBL" id="TCO13352.1"/>
    </source>
</evidence>
<sequence>MSQAGRPFSIGGVITADVAPAAWRRGILNENQIPLSKRRIGTTHGNLL</sequence>
<comment type="caution">
    <text evidence="1">The sequence shown here is derived from an EMBL/GenBank/DDBJ whole genome shotgun (WGS) entry which is preliminary data.</text>
</comment>
<organism evidence="1 2">
    <name type="scientific">Camelimonas lactis</name>
    <dbReference type="NCBI Taxonomy" id="659006"/>
    <lineage>
        <taxon>Bacteria</taxon>
        <taxon>Pseudomonadati</taxon>
        <taxon>Pseudomonadota</taxon>
        <taxon>Alphaproteobacteria</taxon>
        <taxon>Hyphomicrobiales</taxon>
        <taxon>Chelatococcaceae</taxon>
        <taxon>Camelimonas</taxon>
    </lineage>
</organism>
<proteinExistence type="predicted"/>
<dbReference type="EMBL" id="SLWL01000006">
    <property type="protein sequence ID" value="TCO13352.1"/>
    <property type="molecule type" value="Genomic_DNA"/>
</dbReference>
<evidence type="ECO:0000313" key="2">
    <source>
        <dbReference type="Proteomes" id="UP000294881"/>
    </source>
</evidence>
<dbReference type="Proteomes" id="UP000294881">
    <property type="component" value="Unassembled WGS sequence"/>
</dbReference>
<name>A0A4R2GSP7_9HYPH</name>